<dbReference type="Proteomes" id="UP000325315">
    <property type="component" value="Unassembled WGS sequence"/>
</dbReference>
<name>A0A5B6UNG1_9ROSI</name>
<sequence>MLGGTKLDPALISALVKRWRPETHIFHVPCGKCTITLEDVALQLGLLVDGLIITGAFGVGDLSTICEQLLGKVSNKFFDSWIKKINYIENSASAVEREQYARIFILNTFNVATITRRIEISEGTQLEINCVGDIVPRDVIDDTTTKN</sequence>
<dbReference type="OrthoDB" id="986792at2759"/>
<dbReference type="InterPro" id="IPR019557">
    <property type="entry name" value="AminoTfrase-like_pln_mobile"/>
</dbReference>
<evidence type="ECO:0000259" key="1">
    <source>
        <dbReference type="Pfam" id="PF10536"/>
    </source>
</evidence>
<reference evidence="2" key="1">
    <citation type="submission" date="2019-08" db="EMBL/GenBank/DDBJ databases">
        <authorList>
            <person name="Liu F."/>
        </authorList>
    </citation>
    <scope>NUCLEOTIDE SEQUENCE [LARGE SCALE GENOMIC DNA]</scope>
    <source>
        <strain evidence="2">PA1801</strain>
        <tissue evidence="2">Leaf</tissue>
    </source>
</reference>
<evidence type="ECO:0000313" key="3">
    <source>
        <dbReference type="Proteomes" id="UP000325315"/>
    </source>
</evidence>
<organism evidence="2 3">
    <name type="scientific">Gossypium australe</name>
    <dbReference type="NCBI Taxonomy" id="47621"/>
    <lineage>
        <taxon>Eukaryota</taxon>
        <taxon>Viridiplantae</taxon>
        <taxon>Streptophyta</taxon>
        <taxon>Embryophyta</taxon>
        <taxon>Tracheophyta</taxon>
        <taxon>Spermatophyta</taxon>
        <taxon>Magnoliopsida</taxon>
        <taxon>eudicotyledons</taxon>
        <taxon>Gunneridae</taxon>
        <taxon>Pentapetalae</taxon>
        <taxon>rosids</taxon>
        <taxon>malvids</taxon>
        <taxon>Malvales</taxon>
        <taxon>Malvaceae</taxon>
        <taxon>Malvoideae</taxon>
        <taxon>Gossypium</taxon>
    </lineage>
</organism>
<dbReference type="Pfam" id="PF10536">
    <property type="entry name" value="PMD"/>
    <property type="match status" value="1"/>
</dbReference>
<dbReference type="InterPro" id="IPR044824">
    <property type="entry name" value="MAIN-like"/>
</dbReference>
<accession>A0A5B6UNG1</accession>
<dbReference type="GO" id="GO:0010073">
    <property type="term" value="P:meristem maintenance"/>
    <property type="evidence" value="ECO:0007669"/>
    <property type="project" value="InterPro"/>
</dbReference>
<dbReference type="PANTHER" id="PTHR46033:SF8">
    <property type="entry name" value="PROTEIN MAINTENANCE OF MERISTEMS-LIKE"/>
    <property type="match status" value="1"/>
</dbReference>
<comment type="caution">
    <text evidence="2">The sequence shown here is derived from an EMBL/GenBank/DDBJ whole genome shotgun (WGS) entry which is preliminary data.</text>
</comment>
<evidence type="ECO:0000313" key="2">
    <source>
        <dbReference type="EMBL" id="KAA3458758.1"/>
    </source>
</evidence>
<dbReference type="EMBL" id="SMMG02000010">
    <property type="protein sequence ID" value="KAA3458758.1"/>
    <property type="molecule type" value="Genomic_DNA"/>
</dbReference>
<feature type="domain" description="Aminotransferase-like plant mobile" evidence="1">
    <location>
        <begin position="6"/>
        <end position="106"/>
    </location>
</feature>
<keyword evidence="3" id="KW-1185">Reference proteome</keyword>
<proteinExistence type="predicted"/>
<dbReference type="PANTHER" id="PTHR46033">
    <property type="entry name" value="PROTEIN MAIN-LIKE 2"/>
    <property type="match status" value="1"/>
</dbReference>
<dbReference type="AlphaFoldDB" id="A0A5B6UNG1"/>
<gene>
    <name evidence="2" type="ORF">EPI10_013332</name>
</gene>
<protein>
    <submittedName>
        <fullName evidence="2">Serine/threonine-protein phosphatase 7 long form-like protein isoform X2</fullName>
    </submittedName>
</protein>